<feature type="transmembrane region" description="Helical" evidence="1">
    <location>
        <begin position="53"/>
        <end position="75"/>
    </location>
</feature>
<comment type="caution">
    <text evidence="2">The sequence shown here is derived from an EMBL/GenBank/DDBJ whole genome shotgun (WGS) entry which is preliminary data.</text>
</comment>
<keyword evidence="1" id="KW-0812">Transmembrane</keyword>
<evidence type="ECO:0000313" key="2">
    <source>
        <dbReference type="EMBL" id="KXT03161.1"/>
    </source>
</evidence>
<sequence>MPNAKQAEQPADSPISRFTIILWAVWLGAIAGWGPGCGEVSKSQFRLQYLRAALVWFLSDSSGVTVTVTVITVTVTTVTVSVTEPDVPQEVAM</sequence>
<accession>A0A139HKY0</accession>
<organism evidence="2 3">
    <name type="scientific">Pseudocercospora musae</name>
    <dbReference type="NCBI Taxonomy" id="113226"/>
    <lineage>
        <taxon>Eukaryota</taxon>
        <taxon>Fungi</taxon>
        <taxon>Dikarya</taxon>
        <taxon>Ascomycota</taxon>
        <taxon>Pezizomycotina</taxon>
        <taxon>Dothideomycetes</taxon>
        <taxon>Dothideomycetidae</taxon>
        <taxon>Mycosphaerellales</taxon>
        <taxon>Mycosphaerellaceae</taxon>
        <taxon>Pseudocercospora</taxon>
    </lineage>
</organism>
<proteinExistence type="predicted"/>
<dbReference type="AlphaFoldDB" id="A0A139HKY0"/>
<keyword evidence="1" id="KW-0472">Membrane</keyword>
<dbReference type="Proteomes" id="UP000073492">
    <property type="component" value="Unassembled WGS sequence"/>
</dbReference>
<feature type="transmembrane region" description="Helical" evidence="1">
    <location>
        <begin position="20"/>
        <end position="41"/>
    </location>
</feature>
<reference evidence="2 3" key="1">
    <citation type="submission" date="2015-07" db="EMBL/GenBank/DDBJ databases">
        <title>Comparative genomics of the Sigatoka disease complex on banana suggests a link between parallel evolutionary changes in Pseudocercospora fijiensis and Pseudocercospora eumusae and increased virulence on the banana host.</title>
        <authorList>
            <person name="Chang T.-C."/>
            <person name="Salvucci A."/>
            <person name="Crous P.W."/>
            <person name="Stergiopoulos I."/>
        </authorList>
    </citation>
    <scope>NUCLEOTIDE SEQUENCE [LARGE SCALE GENOMIC DNA]</scope>
    <source>
        <strain evidence="2 3">CBS 116634</strain>
    </source>
</reference>
<dbReference type="EMBL" id="LFZO01000612">
    <property type="protein sequence ID" value="KXT03161.1"/>
    <property type="molecule type" value="Genomic_DNA"/>
</dbReference>
<evidence type="ECO:0000256" key="1">
    <source>
        <dbReference type="SAM" id="Phobius"/>
    </source>
</evidence>
<protein>
    <submittedName>
        <fullName evidence="2">Uncharacterized protein</fullName>
    </submittedName>
</protein>
<name>A0A139HKY0_9PEZI</name>
<gene>
    <name evidence="2" type="ORF">AC579_4970</name>
</gene>
<evidence type="ECO:0000313" key="3">
    <source>
        <dbReference type="Proteomes" id="UP000073492"/>
    </source>
</evidence>
<keyword evidence="3" id="KW-1185">Reference proteome</keyword>
<keyword evidence="1" id="KW-1133">Transmembrane helix</keyword>